<keyword evidence="2 10" id="KW-1003">Cell membrane</keyword>
<dbReference type="GO" id="GO:0071555">
    <property type="term" value="P:cell wall organization"/>
    <property type="evidence" value="ECO:0007669"/>
    <property type="project" value="UniProtKB-UniRule"/>
</dbReference>
<keyword evidence="10" id="KW-0997">Cell inner membrane</keyword>
<dbReference type="InterPro" id="IPR004268">
    <property type="entry name" value="MurJ"/>
</dbReference>
<evidence type="ECO:0000313" key="12">
    <source>
        <dbReference type="EMBL" id="ADC89168.1"/>
    </source>
</evidence>
<dbReference type="OrthoDB" id="9804143at2"/>
<dbReference type="KEGG" id="tal:Thal_0534"/>
<evidence type="ECO:0000256" key="4">
    <source>
        <dbReference type="ARBA" id="ARBA00022960"/>
    </source>
</evidence>
<proteinExistence type="inferred from homology"/>
<evidence type="ECO:0000256" key="10">
    <source>
        <dbReference type="HAMAP-Rule" id="MF_02078"/>
    </source>
</evidence>
<dbReference type="AlphaFoldDB" id="D3SPT1"/>
<keyword evidence="7 10" id="KW-0472">Membrane</keyword>
<evidence type="ECO:0000256" key="1">
    <source>
        <dbReference type="ARBA" id="ARBA00004651"/>
    </source>
</evidence>
<dbReference type="NCBIfam" id="TIGR01695">
    <property type="entry name" value="murJ_mviN"/>
    <property type="match status" value="1"/>
</dbReference>
<gene>
    <name evidence="10" type="primary">murJ</name>
    <name evidence="12" type="ordered locus">Thal_0534</name>
</gene>
<feature type="transmembrane region" description="Helical" evidence="10">
    <location>
        <begin position="427"/>
        <end position="445"/>
    </location>
</feature>
<dbReference type="PIRSF" id="PIRSF002869">
    <property type="entry name" value="MviN"/>
    <property type="match status" value="1"/>
</dbReference>
<dbReference type="PANTHER" id="PTHR47019:SF1">
    <property type="entry name" value="LIPID II FLIPPASE MURJ"/>
    <property type="match status" value="1"/>
</dbReference>
<feature type="transmembrane region" description="Helical" evidence="10">
    <location>
        <begin position="296"/>
        <end position="316"/>
    </location>
</feature>
<protein>
    <recommendedName>
        <fullName evidence="10">Probable lipid II flippase MurJ</fullName>
    </recommendedName>
</protein>
<feature type="transmembrane region" description="Helical" evidence="10">
    <location>
        <begin position="263"/>
        <end position="284"/>
    </location>
</feature>
<dbReference type="GO" id="GO:0009252">
    <property type="term" value="P:peptidoglycan biosynthetic process"/>
    <property type="evidence" value="ECO:0007669"/>
    <property type="project" value="UniProtKB-UniRule"/>
</dbReference>
<feature type="transmembrane region" description="Helical" evidence="10">
    <location>
        <begin position="27"/>
        <end position="45"/>
    </location>
</feature>
<dbReference type="GO" id="GO:0008360">
    <property type="term" value="P:regulation of cell shape"/>
    <property type="evidence" value="ECO:0007669"/>
    <property type="project" value="UniProtKB-UniRule"/>
</dbReference>
<dbReference type="HAMAP" id="MF_02078">
    <property type="entry name" value="MurJ_MviN"/>
    <property type="match status" value="1"/>
</dbReference>
<keyword evidence="3 10" id="KW-0812">Transmembrane</keyword>
<feature type="transmembrane region" description="Helical" evidence="10">
    <location>
        <begin position="180"/>
        <end position="199"/>
    </location>
</feature>
<feature type="transmembrane region" description="Helical" evidence="10">
    <location>
        <begin position="226"/>
        <end position="251"/>
    </location>
</feature>
<keyword evidence="5 10" id="KW-0573">Peptidoglycan synthesis</keyword>
<evidence type="ECO:0000256" key="6">
    <source>
        <dbReference type="ARBA" id="ARBA00022989"/>
    </source>
</evidence>
<keyword evidence="13" id="KW-1185">Reference proteome</keyword>
<evidence type="ECO:0000256" key="2">
    <source>
        <dbReference type="ARBA" id="ARBA00022475"/>
    </source>
</evidence>
<evidence type="ECO:0000313" key="13">
    <source>
        <dbReference type="Proteomes" id="UP000002043"/>
    </source>
</evidence>
<keyword evidence="6 10" id="KW-1133">Transmembrane helix</keyword>
<comment type="subcellular location">
    <subcellularLocation>
        <location evidence="10">Cell inner membrane</location>
        <topology evidence="10">Multi-pass membrane protein</topology>
    </subcellularLocation>
    <subcellularLocation>
        <location evidence="1">Cell membrane</location>
        <topology evidence="1">Multi-pass membrane protein</topology>
    </subcellularLocation>
</comment>
<comment type="pathway">
    <text evidence="10">Cell wall biogenesis; peptidoglycan biosynthesis.</text>
</comment>
<evidence type="ECO:0000256" key="11">
    <source>
        <dbReference type="PIRNR" id="PIRNR002869"/>
    </source>
</evidence>
<dbReference type="Proteomes" id="UP000002043">
    <property type="component" value="Chromosome"/>
</dbReference>
<dbReference type="CDD" id="cd13123">
    <property type="entry name" value="MATE_MurJ_like"/>
    <property type="match status" value="1"/>
</dbReference>
<keyword evidence="10 11" id="KW-0813">Transport</keyword>
<dbReference type="eggNOG" id="COG0728">
    <property type="taxonomic scope" value="Bacteria"/>
</dbReference>
<dbReference type="STRING" id="638303.Thal_0534"/>
<organism evidence="12 13">
    <name type="scientific">Thermocrinis albus (strain DSM 14484 / JCM 11386 / HI 11/12)</name>
    <dbReference type="NCBI Taxonomy" id="638303"/>
    <lineage>
        <taxon>Bacteria</taxon>
        <taxon>Pseudomonadati</taxon>
        <taxon>Aquificota</taxon>
        <taxon>Aquificia</taxon>
        <taxon>Aquificales</taxon>
        <taxon>Aquificaceae</taxon>
        <taxon>Thermocrinis</taxon>
    </lineage>
</organism>
<dbReference type="GO" id="GO:0034204">
    <property type="term" value="P:lipid translocation"/>
    <property type="evidence" value="ECO:0007669"/>
    <property type="project" value="TreeGrafter"/>
</dbReference>
<dbReference type="EMBL" id="CP001931">
    <property type="protein sequence ID" value="ADC89168.1"/>
    <property type="molecule type" value="Genomic_DNA"/>
</dbReference>
<evidence type="ECO:0000256" key="3">
    <source>
        <dbReference type="ARBA" id="ARBA00022692"/>
    </source>
</evidence>
<dbReference type="InterPro" id="IPR051050">
    <property type="entry name" value="Lipid_II_flippase_MurJ/MviN"/>
</dbReference>
<evidence type="ECO:0000256" key="5">
    <source>
        <dbReference type="ARBA" id="ARBA00022984"/>
    </source>
</evidence>
<feature type="transmembrane region" description="Helical" evidence="10">
    <location>
        <begin position="122"/>
        <end position="146"/>
    </location>
</feature>
<evidence type="ECO:0000256" key="7">
    <source>
        <dbReference type="ARBA" id="ARBA00023136"/>
    </source>
</evidence>
<sequence>MGLLRYSFSFSVGTLLSRVFGYVRDAVIAYHFGASYVTDAFFVAFRLPNTFRRLLGEGGFNAAFIPVYAREIKEGRERDFLSSTFTYFTLISFVITLLGVVFSEVILSVLSPGLRHRPYFDLAVFMARWLFLYFLAVSLSSFFMAVLNTRGVFFVPAFAQAVFNIVSSFILAFATHLWGYYTLIVSTLVAGLAQVLFHLPSLLSQKVPLGVSFHLDKDVILLVKRLLPATAGFGVAQLSMFVDTFLASFLHQGSISYLYYANRIFQLPLGVVSVGVANSLLSVLSRGGHIKNNTTLAVSVILGLSLPSAVGLLLLAEPIVSLLYGRGRFSSQDVIVASHVLMAYSLGLVFFSVQKAISSVFFARGDTKTPVMASLLAVMSEGIFGYLYAFHLKLGVVGLALGNATSSLFAIGYLLAKDHTMIHWKTLAGVVIRCGVASAVMGYVAHTLAKNLPHPALVFVIPFCAFLYMVLVLLLFPEILRSLRKRFVEKLSNP</sequence>
<feature type="transmembrane region" description="Helical" evidence="10">
    <location>
        <begin position="80"/>
        <end position="102"/>
    </location>
</feature>
<dbReference type="GO" id="GO:0005886">
    <property type="term" value="C:plasma membrane"/>
    <property type="evidence" value="ECO:0007669"/>
    <property type="project" value="UniProtKB-SubCell"/>
</dbReference>
<dbReference type="RefSeq" id="WP_012991575.1">
    <property type="nucleotide sequence ID" value="NC_013894.1"/>
</dbReference>
<evidence type="ECO:0000256" key="8">
    <source>
        <dbReference type="ARBA" id="ARBA00060041"/>
    </source>
</evidence>
<feature type="transmembrane region" description="Helical" evidence="10">
    <location>
        <begin position="369"/>
        <end position="388"/>
    </location>
</feature>
<feature type="transmembrane region" description="Helical" evidence="10">
    <location>
        <begin position="457"/>
        <end position="476"/>
    </location>
</feature>
<comment type="similarity">
    <text evidence="9 10 11">Belongs to the MurJ/MviN family.</text>
</comment>
<reference evidence="13" key="1">
    <citation type="journal article" date="2010" name="Stand. Genomic Sci.">
        <title>Complete genome sequence of Thermocrinis albus type strain (HI 11/12T).</title>
        <authorList>
            <person name="Wirth R."/>
            <person name="Sikorski J."/>
            <person name="Brambilla E."/>
            <person name="Misra M."/>
            <person name="Lapidus A."/>
            <person name="Copeland A."/>
            <person name="Nolan M."/>
            <person name="Lucas S."/>
            <person name="Chen F."/>
            <person name="Tice H."/>
            <person name="Cheng J.F."/>
            <person name="Han C."/>
            <person name="Detter J.C."/>
            <person name="Tapia R."/>
            <person name="Bruce D."/>
            <person name="Goodwin L."/>
            <person name="Pitluck S."/>
            <person name="Pati A."/>
            <person name="Anderson I."/>
            <person name="Ivanova N."/>
            <person name="Mavromatis K."/>
            <person name="Mikhailova N."/>
            <person name="Chen A."/>
            <person name="Palaniappan K."/>
            <person name="Bilek Y."/>
            <person name="Hader T."/>
            <person name="Land M."/>
            <person name="Hauser L."/>
            <person name="Chang Y.J."/>
            <person name="Jeffries C.D."/>
            <person name="Tindall B.J."/>
            <person name="Rohde M."/>
            <person name="Goker M."/>
            <person name="Bristow J."/>
            <person name="Eisen J.A."/>
            <person name="Markowitz V."/>
            <person name="Hugenholtz P."/>
            <person name="Kyrpides N.C."/>
            <person name="Klenk H.P."/>
        </authorList>
    </citation>
    <scope>NUCLEOTIDE SEQUENCE [LARGE SCALE GENOMIC DNA]</scope>
    <source>
        <strain evidence="13">DSM 14484 / JCM 11386 / HI 11/12</strain>
    </source>
</reference>
<feature type="transmembrane region" description="Helical" evidence="10">
    <location>
        <begin position="394"/>
        <end position="415"/>
    </location>
</feature>
<keyword evidence="10 11" id="KW-0961">Cell wall biogenesis/degradation</keyword>
<dbReference type="PRINTS" id="PR01806">
    <property type="entry name" value="VIRFACTRMVIN"/>
</dbReference>
<dbReference type="GO" id="GO:0015648">
    <property type="term" value="F:lipid-linked peptidoglycan transporter activity"/>
    <property type="evidence" value="ECO:0007669"/>
    <property type="project" value="UniProtKB-UniRule"/>
</dbReference>
<dbReference type="Pfam" id="PF03023">
    <property type="entry name" value="MurJ"/>
    <property type="match status" value="1"/>
</dbReference>
<name>D3SPT1_THEAH</name>
<accession>D3SPT1</accession>
<comment type="function">
    <text evidence="8 10 11">Involved in peptidoglycan biosynthesis. Transports lipid-linked peptidoglycan precursors from the inner to the outer leaflet of the cytoplasmic membrane.</text>
</comment>
<keyword evidence="4 10" id="KW-0133">Cell shape</keyword>
<feature type="transmembrane region" description="Helical" evidence="10">
    <location>
        <begin position="336"/>
        <end position="357"/>
    </location>
</feature>
<feature type="transmembrane region" description="Helical" evidence="10">
    <location>
        <begin position="153"/>
        <end position="174"/>
    </location>
</feature>
<dbReference type="UniPathway" id="UPA00219"/>
<dbReference type="PANTHER" id="PTHR47019">
    <property type="entry name" value="LIPID II FLIPPASE MURJ"/>
    <property type="match status" value="1"/>
</dbReference>
<dbReference type="HOGENOM" id="CLU_006797_5_0_0"/>
<evidence type="ECO:0000256" key="9">
    <source>
        <dbReference type="ARBA" id="ARBA00061532"/>
    </source>
</evidence>